<reference evidence="2" key="1">
    <citation type="submission" date="2021-02" db="EMBL/GenBank/DDBJ databases">
        <authorList>
            <person name="Dougan E. K."/>
            <person name="Rhodes N."/>
            <person name="Thang M."/>
            <person name="Chan C."/>
        </authorList>
    </citation>
    <scope>NUCLEOTIDE SEQUENCE</scope>
</reference>
<dbReference type="SUPFAM" id="SSF52799">
    <property type="entry name" value="(Phosphotyrosine protein) phosphatases II"/>
    <property type="match status" value="1"/>
</dbReference>
<evidence type="ECO:0000259" key="1">
    <source>
        <dbReference type="PROSITE" id="PS50056"/>
    </source>
</evidence>
<dbReference type="AlphaFoldDB" id="A0A812SYC2"/>
<accession>A0A812SYC2</accession>
<proteinExistence type="predicted"/>
<dbReference type="Proteomes" id="UP000601435">
    <property type="component" value="Unassembled WGS sequence"/>
</dbReference>
<dbReference type="InterPro" id="IPR029021">
    <property type="entry name" value="Prot-tyrosine_phosphatase-like"/>
</dbReference>
<dbReference type="CDD" id="cd14498">
    <property type="entry name" value="DSP"/>
    <property type="match status" value="1"/>
</dbReference>
<organism evidence="2 3">
    <name type="scientific">Symbiodinium necroappetens</name>
    <dbReference type="NCBI Taxonomy" id="1628268"/>
    <lineage>
        <taxon>Eukaryota</taxon>
        <taxon>Sar</taxon>
        <taxon>Alveolata</taxon>
        <taxon>Dinophyceae</taxon>
        <taxon>Suessiales</taxon>
        <taxon>Symbiodiniaceae</taxon>
        <taxon>Symbiodinium</taxon>
    </lineage>
</organism>
<feature type="domain" description="Tyrosine specific protein phosphatases" evidence="1">
    <location>
        <begin position="169"/>
        <end position="244"/>
    </location>
</feature>
<comment type="caution">
    <text evidence="2">The sequence shown here is derived from an EMBL/GenBank/DDBJ whole genome shotgun (WGS) entry which is preliminary data.</text>
</comment>
<dbReference type="Gene3D" id="3.90.190.10">
    <property type="entry name" value="Protein tyrosine phosphatase superfamily"/>
    <property type="match status" value="1"/>
</dbReference>
<gene>
    <name evidence="2" type="ORF">SNEC2469_LOCUS14537</name>
</gene>
<protein>
    <recommendedName>
        <fullName evidence="1">Tyrosine specific protein phosphatases domain-containing protein</fullName>
    </recommendedName>
</protein>
<keyword evidence="3" id="KW-1185">Reference proteome</keyword>
<dbReference type="Pfam" id="PF00782">
    <property type="entry name" value="DSPc"/>
    <property type="match status" value="1"/>
</dbReference>
<dbReference type="InterPro" id="IPR000340">
    <property type="entry name" value="Dual-sp_phosphatase_cat-dom"/>
</dbReference>
<dbReference type="InterPro" id="IPR000387">
    <property type="entry name" value="Tyr_Pase_dom"/>
</dbReference>
<dbReference type="OrthoDB" id="415626at2759"/>
<dbReference type="PROSITE" id="PS50056">
    <property type="entry name" value="TYR_PHOSPHATASE_2"/>
    <property type="match status" value="1"/>
</dbReference>
<evidence type="ECO:0000313" key="2">
    <source>
        <dbReference type="EMBL" id="CAE7509233.1"/>
    </source>
</evidence>
<name>A0A812SYC2_9DINO</name>
<evidence type="ECO:0000313" key="3">
    <source>
        <dbReference type="Proteomes" id="UP000601435"/>
    </source>
</evidence>
<sequence>MQSKTAFPCDSLSADPARSFESHVSRKSCGLKLQPHLWLKTFPVAVVSTALTWWKHDKQGGFVRQLSGPVGKSSFPKRMDHGHRGDGPLPVWPPSVWWSDADGARRLQHWQEKRSLSGLPRFTHLCNAAAQAVPLTLDERAADVSYLDLDMRDEEGMTPGTGTWLCARRDLHRAVAFVDTAVASGGTVLVNCFAGMNRSGAILLAWLLLHRESDGTCLGFTPDGAAAHLRSLEPFALNNQSLLDCALSLKDSPRPPFGTQEHWILRLPERPAAAPEKRLVEEFEDSEGLMPLI</sequence>
<dbReference type="EMBL" id="CAJNJA010023308">
    <property type="protein sequence ID" value="CAE7509233.1"/>
    <property type="molecule type" value="Genomic_DNA"/>
</dbReference>